<protein>
    <submittedName>
        <fullName evidence="1">Uncharacterized protein</fullName>
    </submittedName>
</protein>
<evidence type="ECO:0000313" key="1">
    <source>
        <dbReference type="EMBL" id="KAG0139757.1"/>
    </source>
</evidence>
<evidence type="ECO:0000313" key="2">
    <source>
        <dbReference type="Proteomes" id="UP000886653"/>
    </source>
</evidence>
<keyword evidence="2" id="KW-1185">Reference proteome</keyword>
<reference evidence="1" key="1">
    <citation type="submission" date="2013-11" db="EMBL/GenBank/DDBJ databases">
        <title>Genome sequence of the fusiform rust pathogen reveals effectors for host alternation and coevolution with pine.</title>
        <authorList>
            <consortium name="DOE Joint Genome Institute"/>
            <person name="Smith K."/>
            <person name="Pendleton A."/>
            <person name="Kubisiak T."/>
            <person name="Anderson C."/>
            <person name="Salamov A."/>
            <person name="Aerts A."/>
            <person name="Riley R."/>
            <person name="Clum A."/>
            <person name="Lindquist E."/>
            <person name="Ence D."/>
            <person name="Campbell M."/>
            <person name="Kronenberg Z."/>
            <person name="Feau N."/>
            <person name="Dhillon B."/>
            <person name="Hamelin R."/>
            <person name="Burleigh J."/>
            <person name="Smith J."/>
            <person name="Yandell M."/>
            <person name="Nelson C."/>
            <person name="Grigoriev I."/>
            <person name="Davis J."/>
        </authorList>
    </citation>
    <scope>NUCLEOTIDE SEQUENCE</scope>
    <source>
        <strain evidence="1">G11</strain>
    </source>
</reference>
<gene>
    <name evidence="1" type="ORF">CROQUDRAFT_666045</name>
</gene>
<dbReference type="Proteomes" id="UP000886653">
    <property type="component" value="Unassembled WGS sequence"/>
</dbReference>
<sequence length="105" mass="11812">MKNWIELKLVKARAAFAASLWALTTYGPDQLHNKIWVLIDHLPYCLTQPFHACTTSLFEDSNIGYDNQPHFGCDDFIPEGKVVVGFIHSESYGVSCPYSSECSIL</sequence>
<proteinExistence type="predicted"/>
<organism evidence="1 2">
    <name type="scientific">Cronartium quercuum f. sp. fusiforme G11</name>
    <dbReference type="NCBI Taxonomy" id="708437"/>
    <lineage>
        <taxon>Eukaryota</taxon>
        <taxon>Fungi</taxon>
        <taxon>Dikarya</taxon>
        <taxon>Basidiomycota</taxon>
        <taxon>Pucciniomycotina</taxon>
        <taxon>Pucciniomycetes</taxon>
        <taxon>Pucciniales</taxon>
        <taxon>Coleosporiaceae</taxon>
        <taxon>Cronartium</taxon>
    </lineage>
</organism>
<dbReference type="AlphaFoldDB" id="A0A9P6N8L4"/>
<accession>A0A9P6N8L4</accession>
<name>A0A9P6N8L4_9BASI</name>
<comment type="caution">
    <text evidence="1">The sequence shown here is derived from an EMBL/GenBank/DDBJ whole genome shotgun (WGS) entry which is preliminary data.</text>
</comment>
<dbReference type="EMBL" id="MU167527">
    <property type="protein sequence ID" value="KAG0139757.1"/>
    <property type="molecule type" value="Genomic_DNA"/>
</dbReference>